<keyword evidence="1" id="KW-0808">Transferase</keyword>
<dbReference type="GO" id="GO:0003968">
    <property type="term" value="F:RNA-directed RNA polymerase activity"/>
    <property type="evidence" value="ECO:0007669"/>
    <property type="project" value="UniProtKB-KW"/>
</dbReference>
<organism evidence="1">
    <name type="scientific">Plasmopara viticola lesion associated narnavirus 31</name>
    <dbReference type="NCBI Taxonomy" id="2719516"/>
    <lineage>
        <taxon>Viruses</taxon>
        <taxon>Riboviria</taxon>
        <taxon>Orthornavirae</taxon>
        <taxon>Lenarviricota</taxon>
        <taxon>Amabiliviricetes</taxon>
        <taxon>Wolframvirales</taxon>
        <taxon>Narnaviridae</taxon>
        <taxon>Narnavirus</taxon>
    </lineage>
</organism>
<protein>
    <submittedName>
        <fullName evidence="1">RNA-dependent RNA polymerase</fullName>
    </submittedName>
</protein>
<accession>A0A6G9RVD0</accession>
<keyword evidence="1" id="KW-0548">Nucleotidyltransferase</keyword>
<sequence>MDLCHSSLPLTVSVKRNSEVQRANGQSFTESKTFSEVLDLVSDCLSSGQAPLRDGEVLTWDYDYDNLWTSKFPCFEDDKKGRRIQFHNPKSVIRVLSKYTYWYGRLAKNTRDLLKSKIIKGSLGLLELKEYCHTVDGVLVSLMLGAPEVLRSTGGDYVKSDVIISGIMSSCIHNYTQVVKDTKRIRKELKCGYLNGIRYVPDSTLIRRNSWWTSAIELINSRLDHRSKASIFRLACLTQTRATGLASNKMVEDTIDEFVASVTSVKDFSPPKEMIDAIDKYTSDVVLNARGRASKFKISISTSACFENGQSKEGKFGQLKKLIGLNLYPPPPPLSINGKGGETGTLVFKDSLEEATKTISTIDKVNVAAIRENGKARVVTSGSFYKDALLQPFSHMTIEMCKNQSELKDSFQAGRLGWTFASKITHLDPKRGLPLFARDPLIMSFDWEKATDNPTHAMGRMLVGSLLAKTDLDPEILEKVLGVWVGEKQLYRSIKGKKLEIGTLVNGIPMGDPITKTCLSSAHPICHIYAESLLLKEHPVLWDQWVSSREYFAFGAGNGDDGVRISTGEIGRLYFKYFLQGAEILGYKNSSLDMAITSDWATYCEEWFRIPQNRFATVNNAVKLKDSRLSPYLDVPKIRLILDTKKDREDYSSDPQGKYTLLGKDMEYIAKDSSMRLNNIYSVASALQDVCLGLKDRPEPVYLPRQVFGQGKAPTGWEPRSWTNALFSQRRWPRMIATHAMKEILDNDRLITAIRGKSVSQEKHFKNQAYLEVLTIPEDDPIKEYVLVRKEQWKLFPPNVIERLVTNRRLILESQVGKQYLYSKRLEALSSGVVVADLFEVIKSMSIELTDHTREETLSIVTDFSAHYKESPWQLRFDLEEDLYPSSILTKLHESDPLRVDIDYPFLDRFKHSSPLSDTPFERALDSLEQWFKDNYIKIINGMEFELPPTEVIEDDPILMIAAERSENDLFVIVSNDVKLYRRIKNKVLNKTVARISIEHWLDVFEMSESTVFNHVKEAIAPEIKTQIEIDQGSIDTFLLSTDIAPVDRPYFDEVIIRGEPRSQEDIYNVYLPPKAVNTGNLFEFLRIDSQDLFFLRRRFRAQR</sequence>
<evidence type="ECO:0000313" key="1">
    <source>
        <dbReference type="EMBL" id="QIR30310.1"/>
    </source>
</evidence>
<name>A0A6G9RVD0_9VIRU</name>
<keyword evidence="1" id="KW-0696">RNA-directed RNA polymerase</keyword>
<reference evidence="1" key="1">
    <citation type="journal article" date="2020" name="Virus Evol.">
        <title>Analysis of the virome associated to grapevine downy mildew lesions reveals new mycovirus lineages.</title>
        <authorList>
            <person name="Chiapello M."/>
            <person name="Rodriguez-Romero J."/>
            <person name="Ayllon M.A."/>
            <person name="Turina M."/>
        </authorList>
    </citation>
    <scope>NUCLEOTIDE SEQUENCE</scope>
    <source>
        <strain evidence="1">DMS10_DN25457</strain>
    </source>
</reference>
<dbReference type="EMBL" id="MN539848">
    <property type="protein sequence ID" value="QIR30310.1"/>
    <property type="molecule type" value="Genomic_RNA"/>
</dbReference>
<proteinExistence type="predicted"/>